<keyword evidence="2" id="KW-1185">Reference proteome</keyword>
<protein>
    <submittedName>
        <fullName evidence="1">Uncharacterized protein</fullName>
    </submittedName>
</protein>
<accession>A0A5B7I6B1</accession>
<comment type="caution">
    <text evidence="1">The sequence shown here is derived from an EMBL/GenBank/DDBJ whole genome shotgun (WGS) entry which is preliminary data.</text>
</comment>
<gene>
    <name evidence="1" type="ORF">E2C01_073802</name>
</gene>
<dbReference type="AlphaFoldDB" id="A0A5B7I6B1"/>
<evidence type="ECO:0000313" key="1">
    <source>
        <dbReference type="EMBL" id="MPC79282.1"/>
    </source>
</evidence>
<name>A0A5B7I6B1_PORTR</name>
<dbReference type="Proteomes" id="UP000324222">
    <property type="component" value="Unassembled WGS sequence"/>
</dbReference>
<reference evidence="1 2" key="1">
    <citation type="submission" date="2019-05" db="EMBL/GenBank/DDBJ databases">
        <title>Another draft genome of Portunus trituberculatus and its Hox gene families provides insights of decapod evolution.</title>
        <authorList>
            <person name="Jeong J.-H."/>
            <person name="Song I."/>
            <person name="Kim S."/>
            <person name="Choi T."/>
            <person name="Kim D."/>
            <person name="Ryu S."/>
            <person name="Kim W."/>
        </authorList>
    </citation>
    <scope>NUCLEOTIDE SEQUENCE [LARGE SCALE GENOMIC DNA]</scope>
    <source>
        <tissue evidence="1">Muscle</tissue>
    </source>
</reference>
<proteinExistence type="predicted"/>
<dbReference type="EMBL" id="VSRR010050724">
    <property type="protein sequence ID" value="MPC79282.1"/>
    <property type="molecule type" value="Genomic_DNA"/>
</dbReference>
<organism evidence="1 2">
    <name type="scientific">Portunus trituberculatus</name>
    <name type="common">Swimming crab</name>
    <name type="synonym">Neptunus trituberculatus</name>
    <dbReference type="NCBI Taxonomy" id="210409"/>
    <lineage>
        <taxon>Eukaryota</taxon>
        <taxon>Metazoa</taxon>
        <taxon>Ecdysozoa</taxon>
        <taxon>Arthropoda</taxon>
        <taxon>Crustacea</taxon>
        <taxon>Multicrustacea</taxon>
        <taxon>Malacostraca</taxon>
        <taxon>Eumalacostraca</taxon>
        <taxon>Eucarida</taxon>
        <taxon>Decapoda</taxon>
        <taxon>Pleocyemata</taxon>
        <taxon>Brachyura</taxon>
        <taxon>Eubrachyura</taxon>
        <taxon>Portunoidea</taxon>
        <taxon>Portunidae</taxon>
        <taxon>Portuninae</taxon>
        <taxon>Portunus</taxon>
    </lineage>
</organism>
<evidence type="ECO:0000313" key="2">
    <source>
        <dbReference type="Proteomes" id="UP000324222"/>
    </source>
</evidence>
<sequence>MNPVEFWHVAVEGDWAGRGVAWGVAAGVGGPPGGEACHGKRSGIISRALVVPGALVAVRHSAEARRYARVPRCLEAAAGEVQLHQSAGCWKEGLVSRRRVELSSCWSSPPLPTRSRGNTSAT</sequence>